<dbReference type="Gene3D" id="3.40.50.150">
    <property type="entry name" value="Vaccinia Virus protein VP39"/>
    <property type="match status" value="1"/>
</dbReference>
<reference evidence="2 3" key="1">
    <citation type="submission" date="2014-01" db="EMBL/GenBank/DDBJ databases">
        <title>Genome sequence determination for a cystic fibrosis isolate, Inquilinus limosus.</title>
        <authorList>
            <person name="Pino M."/>
            <person name="Di Conza J."/>
            <person name="Gutkind G."/>
        </authorList>
    </citation>
    <scope>NUCLEOTIDE SEQUENCE [LARGE SCALE GENOMIC DNA]</scope>
    <source>
        <strain evidence="2 3">MP06</strain>
    </source>
</reference>
<protein>
    <recommendedName>
        <fullName evidence="1">Ribosomal RNA large subunit methyltransferase J</fullName>
        <ecNumber evidence="1">2.1.1.266</ecNumber>
    </recommendedName>
    <alternativeName>
        <fullName evidence="1">23S rRNA (adenine(2030)-N6)-methyltransferase</fullName>
    </alternativeName>
    <alternativeName>
        <fullName evidence="1">23S rRNA m6A2030 methyltransferase</fullName>
    </alternativeName>
</protein>
<keyword evidence="1" id="KW-0698">rRNA processing</keyword>
<dbReference type="GO" id="GO:0036307">
    <property type="term" value="F:23S rRNA (adenine(2030)-N(6))-methyltransferase activity"/>
    <property type="evidence" value="ECO:0007669"/>
    <property type="project" value="UniProtKB-UniRule"/>
</dbReference>
<dbReference type="GO" id="GO:0070475">
    <property type="term" value="P:rRNA base methylation"/>
    <property type="evidence" value="ECO:0007669"/>
    <property type="project" value="UniProtKB-UniRule"/>
</dbReference>
<gene>
    <name evidence="1" type="primary">rlmJ</name>
    <name evidence="2" type="ORF">P409_06660</name>
</gene>
<comment type="catalytic activity">
    <reaction evidence="1">
        <text>adenosine(2030) in 23S rRNA + S-adenosyl-L-methionine = N(6)-methyladenosine(2030) in 23S rRNA + S-adenosyl-L-homocysteine + H(+)</text>
        <dbReference type="Rhea" id="RHEA:43736"/>
        <dbReference type="Rhea" id="RHEA-COMP:10668"/>
        <dbReference type="Rhea" id="RHEA-COMP:10669"/>
        <dbReference type="ChEBI" id="CHEBI:15378"/>
        <dbReference type="ChEBI" id="CHEBI:57856"/>
        <dbReference type="ChEBI" id="CHEBI:59789"/>
        <dbReference type="ChEBI" id="CHEBI:74411"/>
        <dbReference type="ChEBI" id="CHEBI:74449"/>
        <dbReference type="EC" id="2.1.1.266"/>
    </reaction>
</comment>
<dbReference type="SUPFAM" id="SSF53335">
    <property type="entry name" value="S-adenosyl-L-methionine-dependent methyltransferases"/>
    <property type="match status" value="1"/>
</dbReference>
<dbReference type="PANTHER" id="PTHR37426:SF1">
    <property type="entry name" value="RIBOSOMAL RNA LARGE SUBUNIT METHYLTRANSFERASE J"/>
    <property type="match status" value="1"/>
</dbReference>
<dbReference type="OrthoDB" id="9791274at2"/>
<feature type="binding site" evidence="1">
    <location>
        <begin position="145"/>
        <end position="146"/>
    </location>
    <ligand>
        <name>S-adenosyl-L-methionine</name>
        <dbReference type="ChEBI" id="CHEBI:59789"/>
    </ligand>
</feature>
<dbReference type="EMBL" id="JANX01000051">
    <property type="protein sequence ID" value="KGM35055.1"/>
    <property type="molecule type" value="Genomic_DNA"/>
</dbReference>
<comment type="subunit">
    <text evidence="1">Monomer.</text>
</comment>
<feature type="site" description="Interaction with substrate rRNA" evidence="1">
    <location>
        <position position="3"/>
    </location>
</feature>
<dbReference type="Pfam" id="PF04378">
    <property type="entry name" value="RsmJ"/>
    <property type="match status" value="1"/>
</dbReference>
<name>A0A0A0DAJ1_9PROT</name>
<comment type="caution">
    <text evidence="2">The sequence shown here is derived from an EMBL/GenBank/DDBJ whole genome shotgun (WGS) entry which is preliminary data.</text>
</comment>
<evidence type="ECO:0000256" key="1">
    <source>
        <dbReference type="HAMAP-Rule" id="MF_00934"/>
    </source>
</evidence>
<feature type="binding site" evidence="1">
    <location>
        <position position="102"/>
    </location>
    <ligand>
        <name>S-adenosyl-L-methionine</name>
        <dbReference type="ChEBI" id="CHEBI:59789"/>
    </ligand>
</feature>
<feature type="active site" description="Proton acceptor" evidence="1">
    <location>
        <position position="166"/>
    </location>
</feature>
<organism evidence="2 3">
    <name type="scientific">Inquilinus limosus MP06</name>
    <dbReference type="NCBI Taxonomy" id="1398085"/>
    <lineage>
        <taxon>Bacteria</taxon>
        <taxon>Pseudomonadati</taxon>
        <taxon>Pseudomonadota</taxon>
        <taxon>Alphaproteobacteria</taxon>
        <taxon>Rhodospirillales</taxon>
        <taxon>Rhodospirillaceae</taxon>
        <taxon>Inquilinus</taxon>
    </lineage>
</organism>
<comment type="similarity">
    <text evidence="1">Belongs to the RlmJ family.</text>
</comment>
<evidence type="ECO:0000313" key="2">
    <source>
        <dbReference type="EMBL" id="KGM35055.1"/>
    </source>
</evidence>
<feature type="binding site" evidence="1">
    <location>
        <position position="166"/>
    </location>
    <ligand>
        <name>S-adenosyl-L-methionine</name>
        <dbReference type="ChEBI" id="CHEBI:59789"/>
    </ligand>
</feature>
<dbReference type="EC" id="2.1.1.266" evidence="1"/>
<dbReference type="PANTHER" id="PTHR37426">
    <property type="entry name" value="RIBOSOMAL RNA LARGE SUBUNIT METHYLTRANSFERASE J"/>
    <property type="match status" value="1"/>
</dbReference>
<dbReference type="GO" id="GO:0005829">
    <property type="term" value="C:cytosol"/>
    <property type="evidence" value="ECO:0007669"/>
    <property type="project" value="TreeGrafter"/>
</dbReference>
<keyword evidence="1" id="KW-0489">Methyltransferase</keyword>
<dbReference type="InterPro" id="IPR007473">
    <property type="entry name" value="RlmJ"/>
</dbReference>
<keyword evidence="1" id="KW-0808">Transferase</keyword>
<sequence length="278" mass="30565">MNYRHAFHAGNQADVLKHVVLVALLEALRGKAKPFAALDLHAGIGRYALAAEAAKTGEYVDGIARIEGETGAEAHAPAAVARYLELVRGFNPSGRLEIYPGSPRLIRALMRPEDRLTLVELHPEDNARLRAEFAGDDQVAVHHRDSWEALRGLLPPQPRRGLVLLDPSFEQPDELARLARGVATAHRRWPEGVIAAWYPIKDRPPVDAMLAALPPLPRAWTAELTVFDTLFPARLNGSGLVLANLPWGVEEALREALAWLQPRLARQGGAWRLEPLPG</sequence>
<comment type="function">
    <text evidence="1">Specifically methylates the adenine in position 2030 of 23S rRNA.</text>
</comment>
<dbReference type="HAMAP" id="MF_00934">
    <property type="entry name" value="23SrRNA_methyltr_J"/>
    <property type="match status" value="1"/>
</dbReference>
<dbReference type="InterPro" id="IPR029063">
    <property type="entry name" value="SAM-dependent_MTases_sf"/>
</dbReference>
<proteinExistence type="inferred from homology"/>
<dbReference type="AlphaFoldDB" id="A0A0A0DAJ1"/>
<accession>A0A0A0DAJ1</accession>
<feature type="binding site" evidence="1">
    <location>
        <position position="18"/>
    </location>
    <ligand>
        <name>S-adenosyl-L-methionine</name>
        <dbReference type="ChEBI" id="CHEBI:59789"/>
    </ligand>
</feature>
<evidence type="ECO:0000313" key="3">
    <source>
        <dbReference type="Proteomes" id="UP000029995"/>
    </source>
</evidence>
<feature type="binding site" evidence="1">
    <location>
        <position position="41"/>
    </location>
    <ligand>
        <name>S-adenosyl-L-methionine</name>
        <dbReference type="ChEBI" id="CHEBI:59789"/>
    </ligand>
</feature>
<dbReference type="Proteomes" id="UP000029995">
    <property type="component" value="Unassembled WGS sequence"/>
</dbReference>
<feature type="binding site" evidence="1">
    <location>
        <position position="120"/>
    </location>
    <ligand>
        <name>S-adenosyl-L-methionine</name>
        <dbReference type="ChEBI" id="CHEBI:59789"/>
    </ligand>
</feature>
<dbReference type="GO" id="GO:0003723">
    <property type="term" value="F:RNA binding"/>
    <property type="evidence" value="ECO:0007669"/>
    <property type="project" value="UniProtKB-UniRule"/>
</dbReference>
<keyword evidence="1" id="KW-0694">RNA-binding</keyword>
<dbReference type="RefSeq" id="WP_034833341.1">
    <property type="nucleotide sequence ID" value="NZ_JANX01000051.1"/>
</dbReference>
<keyword evidence="1" id="KW-0949">S-adenosyl-L-methionine</keyword>